<keyword evidence="4" id="KW-0542">Nucleomorph</keyword>
<keyword evidence="2" id="KW-1133">Transmembrane helix</keyword>
<protein>
    <recommendedName>
        <fullName evidence="3">TPM domain-containing protein</fullName>
    </recommendedName>
</protein>
<organism evidence="4 5">
    <name type="scientific">Hemiselmis andersenii</name>
    <name type="common">Cryptophyte alga</name>
    <dbReference type="NCBI Taxonomy" id="464988"/>
    <lineage>
        <taxon>Eukaryota</taxon>
        <taxon>Cryptophyceae</taxon>
        <taxon>Cryptomonadales</taxon>
        <taxon>Hemiselmidaceae</taxon>
        <taxon>Hemiselmis</taxon>
    </lineage>
</organism>
<dbReference type="PANTHER" id="PTHR30373">
    <property type="entry name" value="UPF0603 PROTEIN YGCG"/>
    <property type="match status" value="1"/>
</dbReference>
<dbReference type="EMBL" id="CP000882">
    <property type="protein sequence ID" value="ABW98148.1"/>
    <property type="molecule type" value="Genomic_DNA"/>
</dbReference>
<reference evidence="4 5" key="1">
    <citation type="journal article" date="2007" name="Proc. Natl. Acad. Sci. U.S.A.">
        <title>Nucleomorph genome of Hemiselmis andersenii reveals complete intron loss and compaction as a driver of protein structure and function.</title>
        <authorList>
            <person name="Lane C.E."/>
            <person name="van den Heuvel K."/>
            <person name="Kozera C."/>
            <person name="Curtis B.A."/>
            <person name="Parsons B.J."/>
            <person name="Bowman S."/>
            <person name="Archibald J.M."/>
        </authorList>
    </citation>
    <scope>NUCLEOTIDE SEQUENCE [LARGE SCALE GENOMIC DNA]</scope>
    <source>
        <strain evidence="4 5">CCMP644</strain>
    </source>
</reference>
<dbReference type="InterPro" id="IPR007621">
    <property type="entry name" value="TPM_dom"/>
</dbReference>
<geneLocation type="nucleomorph" evidence="4"/>
<dbReference type="AlphaFoldDB" id="A9BKZ3"/>
<dbReference type="GeneID" id="5739709"/>
<accession>A9BKZ3</accession>
<sequence length="263" mass="29599">MAFISLNLCRFNGFKKNFSIESKLKNDTNSNSINKFFMKNTQTFLSSNKKTKEFLSVFLSFSILGNPLFAYASLDTKPSSKVIDESGSLTNSSINYIEKSLSKLKEISGGEVYFVSIRSLPYEKTPQEYAKDLFQKWNLGEKDVVVVLANKIAKAGIYFGTEVKTLNETSAKSIGEETYPFNAREEQYGSAAIDVNNRLVSILSNKGDPGPPNVNRNNNNSSNFKSAKKTEEQRSKYIAIIVILLVIAFVVPMVQFFWYVKDE</sequence>
<gene>
    <name evidence="4" type="ORF">HAN_2g330</name>
</gene>
<proteinExistence type="predicted"/>
<dbReference type="Gene3D" id="3.10.310.50">
    <property type="match status" value="1"/>
</dbReference>
<feature type="transmembrane region" description="Helical" evidence="2">
    <location>
        <begin position="237"/>
        <end position="260"/>
    </location>
</feature>
<evidence type="ECO:0000313" key="4">
    <source>
        <dbReference type="EMBL" id="ABW98148.1"/>
    </source>
</evidence>
<evidence type="ECO:0000256" key="2">
    <source>
        <dbReference type="SAM" id="Phobius"/>
    </source>
</evidence>
<evidence type="ECO:0000259" key="3">
    <source>
        <dbReference type="Pfam" id="PF04536"/>
    </source>
</evidence>
<feature type="compositionally biased region" description="Low complexity" evidence="1">
    <location>
        <begin position="213"/>
        <end position="223"/>
    </location>
</feature>
<feature type="region of interest" description="Disordered" evidence="1">
    <location>
        <begin position="206"/>
        <end position="227"/>
    </location>
</feature>
<evidence type="ECO:0000256" key="1">
    <source>
        <dbReference type="SAM" id="MobiDB-lite"/>
    </source>
</evidence>
<dbReference type="Pfam" id="PF04536">
    <property type="entry name" value="TPM_phosphatase"/>
    <property type="match status" value="1"/>
</dbReference>
<keyword evidence="2" id="KW-0472">Membrane</keyword>
<name>A9BKZ3_HEMAN</name>
<dbReference type="Proteomes" id="UP000243127">
    <property type="component" value="Nucleomorph 2"/>
</dbReference>
<dbReference type="PANTHER" id="PTHR30373:SF2">
    <property type="entry name" value="UPF0603 PROTEIN YGCG"/>
    <property type="match status" value="1"/>
</dbReference>
<keyword evidence="2" id="KW-0812">Transmembrane</keyword>
<evidence type="ECO:0000313" key="5">
    <source>
        <dbReference type="Proteomes" id="UP000243127"/>
    </source>
</evidence>
<dbReference type="RefSeq" id="XP_001712473.1">
    <property type="nucleotide sequence ID" value="XM_001712421.1"/>
</dbReference>
<feature type="domain" description="TPM" evidence="3">
    <location>
        <begin position="82"/>
        <end position="200"/>
    </location>
</feature>